<protein>
    <recommendedName>
        <fullName evidence="5">Secreted protein</fullName>
    </recommendedName>
</protein>
<feature type="transmembrane region" description="Helical" evidence="1">
    <location>
        <begin position="21"/>
        <end position="41"/>
    </location>
</feature>
<keyword evidence="4" id="KW-1185">Reference proteome</keyword>
<keyword evidence="1" id="KW-1133">Transmembrane helix</keyword>
<keyword evidence="1" id="KW-0812">Transmembrane</keyword>
<evidence type="ECO:0000313" key="4">
    <source>
        <dbReference type="Proteomes" id="UP001362999"/>
    </source>
</evidence>
<evidence type="ECO:0000256" key="1">
    <source>
        <dbReference type="SAM" id="Phobius"/>
    </source>
</evidence>
<name>A0AAW0CDL4_9AGAR</name>
<dbReference type="AlphaFoldDB" id="A0AAW0CDL4"/>
<dbReference type="EMBL" id="JAWWNJ010000021">
    <property type="protein sequence ID" value="KAK7034196.1"/>
    <property type="molecule type" value="Genomic_DNA"/>
</dbReference>
<comment type="caution">
    <text evidence="3">The sequence shown here is derived from an EMBL/GenBank/DDBJ whole genome shotgun (WGS) entry which is preliminary data.</text>
</comment>
<keyword evidence="1" id="KW-0472">Membrane</keyword>
<gene>
    <name evidence="3" type="ORF">R3P38DRAFT_2907649</name>
    <name evidence="2" type="ORF">R3P38DRAFT_2913471</name>
</gene>
<dbReference type="Proteomes" id="UP001362999">
    <property type="component" value="Unassembled WGS sequence"/>
</dbReference>
<feature type="transmembrane region" description="Helical" evidence="1">
    <location>
        <begin position="91"/>
        <end position="110"/>
    </location>
</feature>
<evidence type="ECO:0008006" key="5">
    <source>
        <dbReference type="Google" id="ProtNLM"/>
    </source>
</evidence>
<accession>A0AAW0CDL4</accession>
<reference evidence="3 4" key="1">
    <citation type="journal article" date="2024" name="J Genomics">
        <title>Draft genome sequencing and assembly of Favolaschia claudopus CIRM-BRFM 2984 isolated from oak limbs.</title>
        <authorList>
            <person name="Navarro D."/>
            <person name="Drula E."/>
            <person name="Chaduli D."/>
            <person name="Cazenave R."/>
            <person name="Ahrendt S."/>
            <person name="Wang J."/>
            <person name="Lipzen A."/>
            <person name="Daum C."/>
            <person name="Barry K."/>
            <person name="Grigoriev I.V."/>
            <person name="Favel A."/>
            <person name="Rosso M.N."/>
            <person name="Martin F."/>
        </authorList>
    </citation>
    <scope>NUCLEOTIDE SEQUENCE [LARGE SCALE GENOMIC DNA]</scope>
    <source>
        <strain evidence="3 4">CIRM-BRFM 2984</strain>
    </source>
</reference>
<evidence type="ECO:0000313" key="3">
    <source>
        <dbReference type="EMBL" id="KAK7037050.1"/>
    </source>
</evidence>
<organism evidence="3 4">
    <name type="scientific">Favolaschia claudopus</name>
    <dbReference type="NCBI Taxonomy" id="2862362"/>
    <lineage>
        <taxon>Eukaryota</taxon>
        <taxon>Fungi</taxon>
        <taxon>Dikarya</taxon>
        <taxon>Basidiomycota</taxon>
        <taxon>Agaricomycotina</taxon>
        <taxon>Agaricomycetes</taxon>
        <taxon>Agaricomycetidae</taxon>
        <taxon>Agaricales</taxon>
        <taxon>Marasmiineae</taxon>
        <taxon>Mycenaceae</taxon>
        <taxon>Favolaschia</taxon>
    </lineage>
</organism>
<evidence type="ECO:0000313" key="2">
    <source>
        <dbReference type="EMBL" id="KAK7034196.1"/>
    </source>
</evidence>
<sequence length="120" mass="13544">MLVLPPRVRLLPPVLTCAYRVTAYFVLWFLVKVSQSIFLFLSSRSVTTYDVAASAHAPKYCVASLLRHIHTCNRTSRYMRTRPQSTTYMCLLRYICTSAALTCVCCVISAPTASRCIRTV</sequence>
<proteinExistence type="predicted"/>
<dbReference type="EMBL" id="JAWWNJ010000018">
    <property type="protein sequence ID" value="KAK7037050.1"/>
    <property type="molecule type" value="Genomic_DNA"/>
</dbReference>